<name>A0A7Z2NUW3_9SPHN</name>
<feature type="chain" id="PRO_5030897400" description="Invasion protein IalB, involved in pathogenesis" evidence="1">
    <location>
        <begin position="25"/>
        <end position="173"/>
    </location>
</feature>
<protein>
    <recommendedName>
        <fullName evidence="4">Invasion protein IalB, involved in pathogenesis</fullName>
    </recommendedName>
</protein>
<dbReference type="RefSeq" id="WP_160592174.1">
    <property type="nucleotide sequence ID" value="NZ_CP047895.1"/>
</dbReference>
<dbReference type="EMBL" id="CP047895">
    <property type="protein sequence ID" value="QHL90246.1"/>
    <property type="molecule type" value="Genomic_DNA"/>
</dbReference>
<organism evidence="2 3">
    <name type="scientific">Sphingomonas changnyeongensis</name>
    <dbReference type="NCBI Taxonomy" id="2698679"/>
    <lineage>
        <taxon>Bacteria</taxon>
        <taxon>Pseudomonadati</taxon>
        <taxon>Pseudomonadota</taxon>
        <taxon>Alphaproteobacteria</taxon>
        <taxon>Sphingomonadales</taxon>
        <taxon>Sphingomonadaceae</taxon>
        <taxon>Sphingomonas</taxon>
    </lineage>
</organism>
<sequence length="173" mass="17826">MIRAAAIRTVLAAAAATGLTPAPAAGREDLGIYGRWGAFRDPAARRCHAIARPVRPAPPAGRAMPDQPYASIGFWPGRQPGGQLHLRLSRAHGGAAGPVLSVGGRRFALIARGVDAWAADQRMDAAIIAALRSAEQMTISGRTAGGVGFADHYALRGAASAIDAAMIGCAVRR</sequence>
<accession>A0A7Z2NUW3</accession>
<dbReference type="Proteomes" id="UP000464468">
    <property type="component" value="Chromosome"/>
</dbReference>
<reference evidence="2 3" key="1">
    <citation type="submission" date="2020-01" db="EMBL/GenBank/DDBJ databases">
        <title>Sphingomonas sp. C33 whole genome sequece.</title>
        <authorList>
            <person name="Park C."/>
        </authorList>
    </citation>
    <scope>NUCLEOTIDE SEQUENCE [LARGE SCALE GENOMIC DNA]</scope>
    <source>
        <strain evidence="2 3">C33</strain>
    </source>
</reference>
<proteinExistence type="predicted"/>
<keyword evidence="1" id="KW-0732">Signal</keyword>
<dbReference type="AlphaFoldDB" id="A0A7Z2NUW3"/>
<evidence type="ECO:0000256" key="1">
    <source>
        <dbReference type="SAM" id="SignalP"/>
    </source>
</evidence>
<feature type="signal peptide" evidence="1">
    <location>
        <begin position="1"/>
        <end position="24"/>
    </location>
</feature>
<gene>
    <name evidence="2" type="ORF">GVO57_04595</name>
</gene>
<keyword evidence="3" id="KW-1185">Reference proteome</keyword>
<evidence type="ECO:0000313" key="2">
    <source>
        <dbReference type="EMBL" id="QHL90246.1"/>
    </source>
</evidence>
<dbReference type="KEGG" id="schy:GVO57_04595"/>
<evidence type="ECO:0008006" key="4">
    <source>
        <dbReference type="Google" id="ProtNLM"/>
    </source>
</evidence>
<evidence type="ECO:0000313" key="3">
    <source>
        <dbReference type="Proteomes" id="UP000464468"/>
    </source>
</evidence>